<accession>B2A7L0</accession>
<gene>
    <name evidence="5" type="ordered locus">Nther_2153</name>
</gene>
<dbReference type="InterPro" id="IPR036318">
    <property type="entry name" value="FAD-bd_PCMH-like_sf"/>
</dbReference>
<dbReference type="InterPro" id="IPR016169">
    <property type="entry name" value="FAD-bd_PCMH_sub2"/>
</dbReference>
<evidence type="ECO:0000313" key="6">
    <source>
        <dbReference type="Proteomes" id="UP000001683"/>
    </source>
</evidence>
<dbReference type="InterPro" id="IPR002346">
    <property type="entry name" value="Mopterin_DH_FAD-bd"/>
</dbReference>
<reference evidence="5 6" key="2">
    <citation type="journal article" date="2011" name="J. Bacteriol.">
        <title>Complete genome sequence of the anaerobic, halophilic alkalithermophile Natranaerobius thermophilus JW/NM-WN-LF.</title>
        <authorList>
            <person name="Zhao B."/>
            <person name="Mesbah N.M."/>
            <person name="Dalin E."/>
            <person name="Goodwin L."/>
            <person name="Nolan M."/>
            <person name="Pitluck S."/>
            <person name="Chertkov O."/>
            <person name="Brettin T.S."/>
            <person name="Han J."/>
            <person name="Larimer F.W."/>
            <person name="Land M.L."/>
            <person name="Hauser L."/>
            <person name="Kyrpides N."/>
            <person name="Wiegel J."/>
        </authorList>
    </citation>
    <scope>NUCLEOTIDE SEQUENCE [LARGE SCALE GENOMIC DNA]</scope>
    <source>
        <strain evidence="6">ATCC BAA-1301 / DSM 18059 / JW/NM-WN-LF</strain>
    </source>
</reference>
<dbReference type="GO" id="GO:0071949">
    <property type="term" value="F:FAD binding"/>
    <property type="evidence" value="ECO:0007669"/>
    <property type="project" value="InterPro"/>
</dbReference>
<feature type="domain" description="FAD-binding PCMH-type" evidence="4">
    <location>
        <begin position="1"/>
        <end position="177"/>
    </location>
</feature>
<dbReference type="InterPro" id="IPR016167">
    <property type="entry name" value="FAD-bd_PCMH_sub1"/>
</dbReference>
<dbReference type="FunCoup" id="B2A7L0">
    <property type="interactions" value="56"/>
</dbReference>
<dbReference type="SUPFAM" id="SSF56176">
    <property type="entry name" value="FAD-binding/transporter-associated domain-like"/>
    <property type="match status" value="1"/>
</dbReference>
<keyword evidence="1" id="KW-0285">Flavoprotein</keyword>
<dbReference type="FunFam" id="3.30.465.10:FF:000017">
    <property type="entry name" value="Xanthine dehydrogenase, FAD binding subunit"/>
    <property type="match status" value="1"/>
</dbReference>
<dbReference type="Gene3D" id="3.30.390.50">
    <property type="entry name" value="CO dehydrogenase flavoprotein, C-terminal domain"/>
    <property type="match status" value="1"/>
</dbReference>
<dbReference type="InterPro" id="IPR051312">
    <property type="entry name" value="Diverse_Substr_Oxidored"/>
</dbReference>
<dbReference type="eggNOG" id="COG1319">
    <property type="taxonomic scope" value="Bacteria"/>
</dbReference>
<evidence type="ECO:0000256" key="2">
    <source>
        <dbReference type="ARBA" id="ARBA00022827"/>
    </source>
</evidence>
<dbReference type="OrthoDB" id="9789842at2"/>
<dbReference type="KEGG" id="nth:Nther_2153"/>
<reference evidence="5 6" key="1">
    <citation type="submission" date="2008-04" db="EMBL/GenBank/DDBJ databases">
        <title>Complete sequence of chromosome of Natranaerobius thermophilus JW/NM-WN-LF.</title>
        <authorList>
            <consortium name="US DOE Joint Genome Institute"/>
            <person name="Copeland A."/>
            <person name="Lucas S."/>
            <person name="Lapidus A."/>
            <person name="Glavina del Rio T."/>
            <person name="Dalin E."/>
            <person name="Tice H."/>
            <person name="Bruce D."/>
            <person name="Goodwin L."/>
            <person name="Pitluck S."/>
            <person name="Chertkov O."/>
            <person name="Brettin T."/>
            <person name="Detter J.C."/>
            <person name="Han C."/>
            <person name="Kuske C.R."/>
            <person name="Schmutz J."/>
            <person name="Larimer F."/>
            <person name="Land M."/>
            <person name="Hauser L."/>
            <person name="Kyrpides N."/>
            <person name="Lykidis A."/>
            <person name="Mesbah N.M."/>
            <person name="Wiegel J."/>
        </authorList>
    </citation>
    <scope>NUCLEOTIDE SEQUENCE [LARGE SCALE GENOMIC DNA]</scope>
    <source>
        <strain evidence="6">ATCC BAA-1301 / DSM 18059 / JW/NM-WN-LF</strain>
    </source>
</reference>
<dbReference type="Proteomes" id="UP000001683">
    <property type="component" value="Chromosome"/>
</dbReference>
<keyword evidence="2" id="KW-0274">FAD</keyword>
<dbReference type="STRING" id="457570.Nther_2153"/>
<keyword evidence="6" id="KW-1185">Reference proteome</keyword>
<evidence type="ECO:0000313" key="5">
    <source>
        <dbReference type="EMBL" id="ACB85719.1"/>
    </source>
</evidence>
<dbReference type="SUPFAM" id="SSF55447">
    <property type="entry name" value="CO dehydrogenase flavoprotein C-terminal domain-like"/>
    <property type="match status" value="1"/>
</dbReference>
<evidence type="ECO:0000256" key="1">
    <source>
        <dbReference type="ARBA" id="ARBA00022630"/>
    </source>
</evidence>
<evidence type="ECO:0000259" key="4">
    <source>
        <dbReference type="PROSITE" id="PS51387"/>
    </source>
</evidence>
<dbReference type="Pfam" id="PF03450">
    <property type="entry name" value="CO_deh_flav_C"/>
    <property type="match status" value="1"/>
</dbReference>
<dbReference type="GO" id="GO:0016491">
    <property type="term" value="F:oxidoreductase activity"/>
    <property type="evidence" value="ECO:0007669"/>
    <property type="project" value="UniProtKB-KW"/>
</dbReference>
<organism evidence="5 6">
    <name type="scientific">Natranaerobius thermophilus (strain ATCC BAA-1301 / DSM 18059 / JW/NM-WN-LF)</name>
    <dbReference type="NCBI Taxonomy" id="457570"/>
    <lineage>
        <taxon>Bacteria</taxon>
        <taxon>Bacillati</taxon>
        <taxon>Bacillota</taxon>
        <taxon>Clostridia</taxon>
        <taxon>Natranaerobiales</taxon>
        <taxon>Natranaerobiaceae</taxon>
        <taxon>Natranaerobius</taxon>
    </lineage>
</organism>
<dbReference type="InterPro" id="IPR005107">
    <property type="entry name" value="CO_DH_flav_C"/>
</dbReference>
<dbReference type="AlphaFoldDB" id="B2A7L0"/>
<dbReference type="Gene3D" id="3.30.43.10">
    <property type="entry name" value="Uridine Diphospho-n-acetylenolpyruvylglucosamine Reductase, domain 2"/>
    <property type="match status" value="1"/>
</dbReference>
<dbReference type="InterPro" id="IPR036683">
    <property type="entry name" value="CO_DH_flav_C_dom_sf"/>
</dbReference>
<dbReference type="SMART" id="SM01092">
    <property type="entry name" value="CO_deh_flav_C"/>
    <property type="match status" value="1"/>
</dbReference>
<evidence type="ECO:0000256" key="3">
    <source>
        <dbReference type="ARBA" id="ARBA00023002"/>
    </source>
</evidence>
<dbReference type="PROSITE" id="PS51387">
    <property type="entry name" value="FAD_PCMH"/>
    <property type="match status" value="1"/>
</dbReference>
<sequence length="292" mass="31851">MILSEFDYLAPKSLSEALNILDKADNEPCLLAGGTDVMIHLKEEEIKPQQVINLKQIPELNFIKEENGYIKIGAMTTFSTIEKSNLIQDRAKALAKACGEVGSPQIRNTGTVGGNIVNASPAADSVPALMALDAKVVLANKEGERELALDEFLCGINQTVIKPNEILTHIYFKTPKIDSISEFEKLGRRKALAIARLSVGFYAEVEPENKVLQDVRISLGAVAKNPFRAVEAEEYLKGKKLNEDVITETVEKISEIAAVTLGNRSSAPFKRESIKGVAKKALIKAMDSADKI</sequence>
<protein>
    <submittedName>
        <fullName evidence="5">Molybdopterin dehydrogenase FAD-binding</fullName>
    </submittedName>
</protein>
<dbReference type="PANTHER" id="PTHR42659">
    <property type="entry name" value="XANTHINE DEHYDROGENASE SUBUNIT C-RELATED"/>
    <property type="match status" value="1"/>
</dbReference>
<dbReference type="PANTHER" id="PTHR42659:SF2">
    <property type="entry name" value="XANTHINE DEHYDROGENASE SUBUNIT C-RELATED"/>
    <property type="match status" value="1"/>
</dbReference>
<dbReference type="Pfam" id="PF00941">
    <property type="entry name" value="FAD_binding_5"/>
    <property type="match status" value="1"/>
</dbReference>
<dbReference type="EMBL" id="CP001034">
    <property type="protein sequence ID" value="ACB85719.1"/>
    <property type="molecule type" value="Genomic_DNA"/>
</dbReference>
<dbReference type="RefSeq" id="WP_012448573.1">
    <property type="nucleotide sequence ID" value="NC_010718.1"/>
</dbReference>
<name>B2A7L0_NATTJ</name>
<keyword evidence="3" id="KW-0560">Oxidoreductase</keyword>
<dbReference type="Gene3D" id="3.30.465.10">
    <property type="match status" value="1"/>
</dbReference>
<proteinExistence type="predicted"/>
<dbReference type="InterPro" id="IPR016166">
    <property type="entry name" value="FAD-bd_PCMH"/>
</dbReference>
<dbReference type="InParanoid" id="B2A7L0"/>
<dbReference type="HOGENOM" id="CLU_058050_0_1_9"/>